<proteinExistence type="predicted"/>
<feature type="domain" description="Acetyl xylan esterase" evidence="1">
    <location>
        <begin position="142"/>
        <end position="304"/>
    </location>
</feature>
<reference evidence="2 3" key="1">
    <citation type="submission" date="2016-10" db="EMBL/GenBank/DDBJ databases">
        <authorList>
            <person name="Varghese N."/>
            <person name="Submissions S."/>
        </authorList>
    </citation>
    <scope>NUCLEOTIDE SEQUENCE [LARGE SCALE GENOMIC DNA]</scope>
    <source>
        <strain evidence="2 3">DSM 20586</strain>
    </source>
</reference>
<protein>
    <submittedName>
        <fullName evidence="2">Cephalosporin-C deacetylase</fullName>
    </submittedName>
</protein>
<evidence type="ECO:0000259" key="1">
    <source>
        <dbReference type="Pfam" id="PF05448"/>
    </source>
</evidence>
<organism evidence="2 3">
    <name type="scientific">Atopobium minutum</name>
    <dbReference type="NCBI Taxonomy" id="1381"/>
    <lineage>
        <taxon>Bacteria</taxon>
        <taxon>Bacillati</taxon>
        <taxon>Actinomycetota</taxon>
        <taxon>Coriobacteriia</taxon>
        <taxon>Coriobacteriales</taxon>
        <taxon>Atopobiaceae</taxon>
        <taxon>Atopobium</taxon>
    </lineage>
</organism>
<dbReference type="Pfam" id="PF05448">
    <property type="entry name" value="AXE1"/>
    <property type="match status" value="1"/>
</dbReference>
<dbReference type="InterPro" id="IPR008391">
    <property type="entry name" value="AXE1_dom"/>
</dbReference>
<dbReference type="Proteomes" id="UP000183687">
    <property type="component" value="Unassembled WGS sequence"/>
</dbReference>
<sequence>MRSVDEKSAHRMPDQGKVREQSLQELADYAAKCDYSCCTVSVGSQSPLAHYEQLRFKALDGVELVVRMLTPKTALHAGSPQADSLHTNYPTVLYFHDMNQGPRGWTHLTRWIALGYRVVMLEQRLWSHDIAFDGGAQFWTLIQDAILTFELVCRLPQTKTTQLALVGEGTGAGLALDLAGIMGSRVAKLAVLNPCPTDLQTAWQTCATIPVYAGIHRHFRYTDPQATQADTLFKQLAPLDCMTYAPQVTAETLFGIGQLGQEDQVSSLEKLYNLVGSTHKQLVSYPKWGYERINDFEDEILQFMHFERTHS</sequence>
<evidence type="ECO:0000313" key="2">
    <source>
        <dbReference type="EMBL" id="SEC02161.1"/>
    </source>
</evidence>
<accession>A0AB38A826</accession>
<dbReference type="Gene3D" id="3.40.50.1820">
    <property type="entry name" value="alpha/beta hydrolase"/>
    <property type="match status" value="1"/>
</dbReference>
<dbReference type="GO" id="GO:0052689">
    <property type="term" value="F:carboxylic ester hydrolase activity"/>
    <property type="evidence" value="ECO:0007669"/>
    <property type="project" value="TreeGrafter"/>
</dbReference>
<dbReference type="AlphaFoldDB" id="A0AB38A826"/>
<dbReference type="InterPro" id="IPR029058">
    <property type="entry name" value="AB_hydrolase_fold"/>
</dbReference>
<dbReference type="RefSeq" id="WP_002563894.1">
    <property type="nucleotide sequence ID" value="NZ_CALJSN010000003.1"/>
</dbReference>
<dbReference type="GO" id="GO:0005976">
    <property type="term" value="P:polysaccharide metabolic process"/>
    <property type="evidence" value="ECO:0007669"/>
    <property type="project" value="TreeGrafter"/>
</dbReference>
<dbReference type="EMBL" id="FNSH01000001">
    <property type="protein sequence ID" value="SEC02161.1"/>
    <property type="molecule type" value="Genomic_DNA"/>
</dbReference>
<gene>
    <name evidence="2" type="ORF">SAMN04489746_1443</name>
</gene>
<dbReference type="SUPFAM" id="SSF53474">
    <property type="entry name" value="alpha/beta-Hydrolases"/>
    <property type="match status" value="1"/>
</dbReference>
<evidence type="ECO:0000313" key="3">
    <source>
        <dbReference type="Proteomes" id="UP000183687"/>
    </source>
</evidence>
<comment type="caution">
    <text evidence="2">The sequence shown here is derived from an EMBL/GenBank/DDBJ whole genome shotgun (WGS) entry which is preliminary data.</text>
</comment>
<name>A0AB38A826_9ACTN</name>
<dbReference type="InterPro" id="IPR039069">
    <property type="entry name" value="CE7"/>
</dbReference>
<dbReference type="PANTHER" id="PTHR40111:SF1">
    <property type="entry name" value="CEPHALOSPORIN-C DEACETYLASE"/>
    <property type="match status" value="1"/>
</dbReference>
<dbReference type="PANTHER" id="PTHR40111">
    <property type="entry name" value="CEPHALOSPORIN-C DEACETYLASE"/>
    <property type="match status" value="1"/>
</dbReference>